<evidence type="ECO:0000313" key="3">
    <source>
        <dbReference type="Proteomes" id="UP000219612"/>
    </source>
</evidence>
<proteinExistence type="predicted"/>
<dbReference type="Proteomes" id="UP000219612">
    <property type="component" value="Unassembled WGS sequence"/>
</dbReference>
<organism evidence="2 3">
    <name type="scientific">Paractinoplanes atraurantiacus</name>
    <dbReference type="NCBI Taxonomy" id="1036182"/>
    <lineage>
        <taxon>Bacteria</taxon>
        <taxon>Bacillati</taxon>
        <taxon>Actinomycetota</taxon>
        <taxon>Actinomycetes</taxon>
        <taxon>Micromonosporales</taxon>
        <taxon>Micromonosporaceae</taxon>
        <taxon>Paractinoplanes</taxon>
    </lineage>
</organism>
<dbReference type="AlphaFoldDB" id="A0A285GNQ6"/>
<feature type="region of interest" description="Disordered" evidence="1">
    <location>
        <begin position="235"/>
        <end position="260"/>
    </location>
</feature>
<evidence type="ECO:0000313" key="2">
    <source>
        <dbReference type="EMBL" id="SNY25260.1"/>
    </source>
</evidence>
<feature type="region of interest" description="Disordered" evidence="1">
    <location>
        <begin position="34"/>
        <end position="70"/>
    </location>
</feature>
<keyword evidence="3" id="KW-1185">Reference proteome</keyword>
<dbReference type="EMBL" id="OBDY01000002">
    <property type="protein sequence ID" value="SNY25260.1"/>
    <property type="molecule type" value="Genomic_DNA"/>
</dbReference>
<feature type="compositionally biased region" description="Polar residues" evidence="1">
    <location>
        <begin position="51"/>
        <end position="64"/>
    </location>
</feature>
<gene>
    <name evidence="2" type="ORF">SAMN05421748_102304</name>
</gene>
<protein>
    <submittedName>
        <fullName evidence="2">Uncharacterized protein</fullName>
    </submittedName>
</protein>
<name>A0A285GNQ6_9ACTN</name>
<reference evidence="2 3" key="1">
    <citation type="submission" date="2017-09" db="EMBL/GenBank/DDBJ databases">
        <authorList>
            <person name="Ehlers B."/>
            <person name="Leendertz F.H."/>
        </authorList>
    </citation>
    <scope>NUCLEOTIDE SEQUENCE [LARGE SCALE GENOMIC DNA]</scope>
    <source>
        <strain evidence="2 3">CGMCC 4.6857</strain>
    </source>
</reference>
<sequence length="260" mass="28096">MGWSVAGPGCAVGRGAGPGSWVRCGGGGEFERAFAPRSPRTATPMRPRSCAGTSPTPTERSTATGPPFDAGGDPTLIAGSIAETTAIKKAAQVRLGLTDAPPHRMTRGTHVTFTDDDVGVVVLDSAEVRDRAARLRRKVQADREQRLIDAEVEQTRRTLLRAVRQRVSRDTVAFCDPDFLAVGDQPALYRAVLDAAVTAGGAMSVDLQTYDNQARVLHIAAPRFRRRVPAVLRHRRSGAAHRLRHRPDPPRTGPGRRHRP</sequence>
<evidence type="ECO:0000256" key="1">
    <source>
        <dbReference type="SAM" id="MobiDB-lite"/>
    </source>
</evidence>
<feature type="compositionally biased region" description="Basic residues" evidence="1">
    <location>
        <begin position="235"/>
        <end position="245"/>
    </location>
</feature>
<accession>A0A285GNQ6</accession>